<keyword evidence="1" id="KW-0235">DNA replication</keyword>
<dbReference type="PANTHER" id="PTHR30153">
    <property type="entry name" value="REPLICATIVE DNA HELICASE DNAB"/>
    <property type="match status" value="1"/>
</dbReference>
<dbReference type="EMBL" id="PKHR02000002">
    <property type="protein sequence ID" value="MEM5984614.1"/>
    <property type="molecule type" value="Genomic_DNA"/>
</dbReference>
<comment type="caution">
    <text evidence="4">The sequence shown here is derived from an EMBL/GenBank/DDBJ whole genome shotgun (WGS) entry which is preliminary data.</text>
</comment>
<accession>A0ABU9UEG8</accession>
<dbReference type="Proteomes" id="UP000235104">
    <property type="component" value="Unassembled WGS sequence"/>
</dbReference>
<name>A0ABU9UEG8_9CORY</name>
<gene>
    <name evidence="4" type="ORF">CYJ44_000335</name>
</gene>
<evidence type="ECO:0000313" key="4">
    <source>
        <dbReference type="EMBL" id="MEM5984614.1"/>
    </source>
</evidence>
<evidence type="ECO:0000313" key="5">
    <source>
        <dbReference type="Proteomes" id="UP000235104"/>
    </source>
</evidence>
<dbReference type="Gene3D" id="1.10.860.10">
    <property type="entry name" value="DNAb Helicase, Chain A"/>
    <property type="match status" value="1"/>
</dbReference>
<sequence length="165" mass="18193">MATDINLNIEVTISSSEACLLSAMMHNRDTERLQTIATTLDAGDFESPIFAHIFTAMADLLSQSRPCDAATVRSHLEAQGAHEALPADVINSTVVGLLTLGAIDLHVGEYARQVVSASYRRQFAHMAEQLRYAAETAPEDELMNIMVEHGIGQRHAWNRYKNINL</sequence>
<evidence type="ECO:0000259" key="3">
    <source>
        <dbReference type="Pfam" id="PF00772"/>
    </source>
</evidence>
<keyword evidence="2" id="KW-0238">DNA-binding</keyword>
<evidence type="ECO:0000256" key="1">
    <source>
        <dbReference type="ARBA" id="ARBA00022705"/>
    </source>
</evidence>
<dbReference type="SUPFAM" id="SSF48024">
    <property type="entry name" value="N-terminal domain of DnaB helicase"/>
    <property type="match status" value="1"/>
</dbReference>
<proteinExistence type="predicted"/>
<dbReference type="Pfam" id="PF00772">
    <property type="entry name" value="DnaB"/>
    <property type="match status" value="1"/>
</dbReference>
<dbReference type="InterPro" id="IPR036185">
    <property type="entry name" value="DNA_heli_DnaB-like_N_sf"/>
</dbReference>
<protein>
    <submittedName>
        <fullName evidence="4">DnaB-like helicase N-terminal domain-containing protein</fullName>
    </submittedName>
</protein>
<reference evidence="4" key="1">
    <citation type="submission" date="2017-12" db="EMBL/GenBank/DDBJ databases">
        <authorList>
            <person name="Thomas-White K."/>
            <person name="Wolfe A.J."/>
        </authorList>
    </citation>
    <scope>NUCLEOTIDE SEQUENCE</scope>
    <source>
        <strain evidence="4">UMB0043</strain>
    </source>
</reference>
<dbReference type="RefSeq" id="WP_070532635.1">
    <property type="nucleotide sequence ID" value="NZ_PKHR02000002.1"/>
</dbReference>
<dbReference type="InterPro" id="IPR016136">
    <property type="entry name" value="DNA_helicase_N/primase_C"/>
</dbReference>
<dbReference type="PANTHER" id="PTHR30153:SF2">
    <property type="entry name" value="REPLICATIVE DNA HELICASE"/>
    <property type="match status" value="1"/>
</dbReference>
<feature type="domain" description="DNA helicase DnaB-like N-terminal" evidence="3">
    <location>
        <begin position="16"/>
        <end position="114"/>
    </location>
</feature>
<evidence type="ECO:0000256" key="2">
    <source>
        <dbReference type="ARBA" id="ARBA00023125"/>
    </source>
</evidence>
<organism evidence="4 5">
    <name type="scientific">Corynebacterium hesseae</name>
    <dbReference type="NCBI Taxonomy" id="2913502"/>
    <lineage>
        <taxon>Bacteria</taxon>
        <taxon>Bacillati</taxon>
        <taxon>Actinomycetota</taxon>
        <taxon>Actinomycetes</taxon>
        <taxon>Mycobacteriales</taxon>
        <taxon>Corynebacteriaceae</taxon>
        <taxon>Corynebacterium</taxon>
    </lineage>
</organism>
<dbReference type="InterPro" id="IPR007693">
    <property type="entry name" value="DNA_helicase_DnaB-like_N"/>
</dbReference>
<keyword evidence="5" id="KW-1185">Reference proteome</keyword>